<feature type="transmembrane region" description="Helical" evidence="1">
    <location>
        <begin position="24"/>
        <end position="42"/>
    </location>
</feature>
<dbReference type="EMBL" id="JAVFKY010000003">
    <property type="protein sequence ID" value="KAK5579642.1"/>
    <property type="molecule type" value="Genomic_DNA"/>
</dbReference>
<evidence type="ECO:0000313" key="2">
    <source>
        <dbReference type="EMBL" id="KAK5579642.1"/>
    </source>
</evidence>
<dbReference type="AlphaFoldDB" id="A0AAN7U0V5"/>
<evidence type="ECO:0000313" key="3">
    <source>
        <dbReference type="Proteomes" id="UP001344447"/>
    </source>
</evidence>
<evidence type="ECO:0008006" key="4">
    <source>
        <dbReference type="Google" id="ProtNLM"/>
    </source>
</evidence>
<reference evidence="2 3" key="1">
    <citation type="submission" date="2023-11" db="EMBL/GenBank/DDBJ databases">
        <title>Dfirmibasis_genome.</title>
        <authorList>
            <person name="Edelbroek B."/>
            <person name="Kjellin J."/>
            <person name="Jerlstrom-Hultqvist J."/>
            <person name="Soderbom F."/>
        </authorList>
    </citation>
    <scope>NUCLEOTIDE SEQUENCE [LARGE SCALE GENOMIC DNA]</scope>
    <source>
        <strain evidence="2 3">TNS-C-14</strain>
    </source>
</reference>
<feature type="transmembrane region" description="Helical" evidence="1">
    <location>
        <begin position="139"/>
        <end position="161"/>
    </location>
</feature>
<sequence>MVFNKIFGIPNNDKISLKKYRIKVFEYILLSLCFIAYCYLIIDKDSSNRIVSVTADYKEKINLPSFYLGINSLLGLNFIGAINFLKYRGASMELMLNCSNSMPKINCDYHTVNETFVYISEDMIGFYSNDDFALGEKEVMSITIITTSFLKNITYSVFFMYGDDIFYSDSTQQFTIGTSKKILQTNGEKNELFINSFATSNSKEVDISSGQLVVLTYTFYFNENAVITEKIESNFELSIRILSDIGSYITILLGVVGFICSRIITRLFIKDKSGWFDTETHECITYHFDQIKLKNYEMYKIGVEKLYPQNVNGINNSDINIESNKL</sequence>
<gene>
    <name evidence="2" type="ORF">RB653_009327</name>
</gene>
<evidence type="ECO:0000256" key="1">
    <source>
        <dbReference type="SAM" id="Phobius"/>
    </source>
</evidence>
<protein>
    <recommendedName>
        <fullName evidence="4">Transmembrane protein</fullName>
    </recommendedName>
</protein>
<keyword evidence="1" id="KW-1133">Transmembrane helix</keyword>
<organism evidence="2 3">
    <name type="scientific">Dictyostelium firmibasis</name>
    <dbReference type="NCBI Taxonomy" id="79012"/>
    <lineage>
        <taxon>Eukaryota</taxon>
        <taxon>Amoebozoa</taxon>
        <taxon>Evosea</taxon>
        <taxon>Eumycetozoa</taxon>
        <taxon>Dictyostelia</taxon>
        <taxon>Dictyosteliales</taxon>
        <taxon>Dictyosteliaceae</taxon>
        <taxon>Dictyostelium</taxon>
    </lineage>
</organism>
<feature type="transmembrane region" description="Helical" evidence="1">
    <location>
        <begin position="245"/>
        <end position="264"/>
    </location>
</feature>
<keyword evidence="1" id="KW-0812">Transmembrane</keyword>
<name>A0AAN7U0V5_9MYCE</name>
<dbReference type="Proteomes" id="UP001344447">
    <property type="component" value="Unassembled WGS sequence"/>
</dbReference>
<comment type="caution">
    <text evidence="2">The sequence shown here is derived from an EMBL/GenBank/DDBJ whole genome shotgun (WGS) entry which is preliminary data.</text>
</comment>
<feature type="transmembrane region" description="Helical" evidence="1">
    <location>
        <begin position="66"/>
        <end position="85"/>
    </location>
</feature>
<keyword evidence="3" id="KW-1185">Reference proteome</keyword>
<keyword evidence="1" id="KW-0472">Membrane</keyword>
<proteinExistence type="predicted"/>
<accession>A0AAN7U0V5</accession>